<dbReference type="GO" id="GO:0005789">
    <property type="term" value="C:endoplasmic reticulum membrane"/>
    <property type="evidence" value="ECO:0007669"/>
    <property type="project" value="UniProtKB-SubCell"/>
</dbReference>
<evidence type="ECO:0000256" key="3">
    <source>
        <dbReference type="ARBA" id="ARBA00022679"/>
    </source>
</evidence>
<feature type="transmembrane region" description="Helical" evidence="9">
    <location>
        <begin position="115"/>
        <end position="135"/>
    </location>
</feature>
<dbReference type="FunCoup" id="L5L6V2">
    <property type="interactions" value="75"/>
</dbReference>
<feature type="transmembrane region" description="Helical" evidence="9">
    <location>
        <begin position="468"/>
        <end position="489"/>
    </location>
</feature>
<keyword evidence="5" id="KW-0256">Endoplasmic reticulum</keyword>
<evidence type="ECO:0000256" key="6">
    <source>
        <dbReference type="ARBA" id="ARBA00022989"/>
    </source>
</evidence>
<evidence type="ECO:0000256" key="2">
    <source>
        <dbReference type="ARBA" id="ARBA00009010"/>
    </source>
</evidence>
<comment type="similarity">
    <text evidence="2">Belongs to the membrane-bound acyltransferase family. Sterol o-acyltransferase subfamily.</text>
</comment>
<accession>L5L6V2</accession>
<dbReference type="AlphaFoldDB" id="L5L6V2"/>
<evidence type="ECO:0000256" key="7">
    <source>
        <dbReference type="ARBA" id="ARBA00023136"/>
    </source>
</evidence>
<evidence type="ECO:0000256" key="9">
    <source>
        <dbReference type="SAM" id="Phobius"/>
    </source>
</evidence>
<keyword evidence="8 10" id="KW-0012">Acyltransferase</keyword>
<feature type="transmembrane region" description="Helical" evidence="9">
    <location>
        <begin position="147"/>
        <end position="167"/>
    </location>
</feature>
<dbReference type="GO" id="GO:0033344">
    <property type="term" value="P:cholesterol efflux"/>
    <property type="evidence" value="ECO:0007669"/>
    <property type="project" value="TreeGrafter"/>
</dbReference>
<dbReference type="GO" id="GO:0008203">
    <property type="term" value="P:cholesterol metabolic process"/>
    <property type="evidence" value="ECO:0007669"/>
    <property type="project" value="TreeGrafter"/>
</dbReference>
<organism evidence="10 11">
    <name type="scientific">Pteropus alecto</name>
    <name type="common">Black flying fox</name>
    <dbReference type="NCBI Taxonomy" id="9402"/>
    <lineage>
        <taxon>Eukaryota</taxon>
        <taxon>Metazoa</taxon>
        <taxon>Chordata</taxon>
        <taxon>Craniata</taxon>
        <taxon>Vertebrata</taxon>
        <taxon>Euteleostomi</taxon>
        <taxon>Mammalia</taxon>
        <taxon>Eutheria</taxon>
        <taxon>Laurasiatheria</taxon>
        <taxon>Chiroptera</taxon>
        <taxon>Yinpterochiroptera</taxon>
        <taxon>Pteropodoidea</taxon>
        <taxon>Pteropodidae</taxon>
        <taxon>Pteropodinae</taxon>
        <taxon>Pteropus</taxon>
    </lineage>
</organism>
<dbReference type="GO" id="GO:0034736">
    <property type="term" value="F:cholesterol O-acyltransferase activity"/>
    <property type="evidence" value="ECO:0007669"/>
    <property type="project" value="TreeGrafter"/>
</dbReference>
<reference evidence="11" key="1">
    <citation type="journal article" date="2013" name="Science">
        <title>Comparative analysis of bat genomes provides insight into the evolution of flight and immunity.</title>
        <authorList>
            <person name="Zhang G."/>
            <person name="Cowled C."/>
            <person name="Shi Z."/>
            <person name="Huang Z."/>
            <person name="Bishop-Lilly K.A."/>
            <person name="Fang X."/>
            <person name="Wynne J.W."/>
            <person name="Xiong Z."/>
            <person name="Baker M.L."/>
            <person name="Zhao W."/>
            <person name="Tachedjian M."/>
            <person name="Zhu Y."/>
            <person name="Zhou P."/>
            <person name="Jiang X."/>
            <person name="Ng J."/>
            <person name="Yang L."/>
            <person name="Wu L."/>
            <person name="Xiao J."/>
            <person name="Feng Y."/>
            <person name="Chen Y."/>
            <person name="Sun X."/>
            <person name="Zhang Y."/>
            <person name="Marsh G.A."/>
            <person name="Crameri G."/>
            <person name="Broder C.C."/>
            <person name="Frey K.G."/>
            <person name="Wang L.F."/>
            <person name="Wang J."/>
        </authorList>
    </citation>
    <scope>NUCLEOTIDE SEQUENCE [LARGE SCALE GENOMIC DNA]</scope>
</reference>
<name>L5L6V2_PTEAL</name>
<gene>
    <name evidence="10" type="ORF">PAL_GLEAN10005071</name>
</gene>
<dbReference type="InterPro" id="IPR004299">
    <property type="entry name" value="MBOAT_fam"/>
</dbReference>
<evidence type="ECO:0000256" key="8">
    <source>
        <dbReference type="ARBA" id="ARBA00023315"/>
    </source>
</evidence>
<feature type="transmembrane region" description="Helical" evidence="9">
    <location>
        <begin position="332"/>
        <end position="355"/>
    </location>
</feature>
<comment type="subcellular location">
    <subcellularLocation>
        <location evidence="1">Endoplasmic reticulum membrane</location>
        <topology evidence="1">Multi-pass membrane protein</topology>
    </subcellularLocation>
</comment>
<dbReference type="Proteomes" id="UP000010552">
    <property type="component" value="Unassembled WGS sequence"/>
</dbReference>
<keyword evidence="11" id="KW-1185">Reference proteome</keyword>
<keyword evidence="4 9" id="KW-0812">Transmembrane</keyword>
<dbReference type="GO" id="GO:0000062">
    <property type="term" value="F:fatty-acyl-CoA binding"/>
    <property type="evidence" value="ECO:0007669"/>
    <property type="project" value="TreeGrafter"/>
</dbReference>
<feature type="transmembrane region" description="Helical" evidence="9">
    <location>
        <begin position="187"/>
        <end position="210"/>
    </location>
</feature>
<keyword evidence="6 9" id="KW-1133">Transmembrane helix</keyword>
<keyword evidence="7 9" id="KW-0472">Membrane</keyword>
<dbReference type="InterPro" id="IPR014371">
    <property type="entry name" value="Oat_ACAT_DAG_ARE"/>
</dbReference>
<feature type="transmembrane region" description="Helical" evidence="9">
    <location>
        <begin position="297"/>
        <end position="320"/>
    </location>
</feature>
<dbReference type="STRING" id="9402.L5L6V2"/>
<proteinExistence type="inferred from homology"/>
<evidence type="ECO:0000313" key="11">
    <source>
        <dbReference type="Proteomes" id="UP000010552"/>
    </source>
</evidence>
<dbReference type="InParanoid" id="L5L6V2"/>
<protein>
    <submittedName>
        <fullName evidence="10">Sterol O-acyltransferase 2</fullName>
    </submittedName>
</protein>
<feature type="transmembrane region" description="Helical" evidence="9">
    <location>
        <begin position="259"/>
        <end position="277"/>
    </location>
</feature>
<dbReference type="PANTHER" id="PTHR10408">
    <property type="entry name" value="STEROL O-ACYLTRANSFERASE"/>
    <property type="match status" value="1"/>
</dbReference>
<dbReference type="EMBL" id="KB030275">
    <property type="protein sequence ID" value="ELK18986.1"/>
    <property type="molecule type" value="Genomic_DNA"/>
</dbReference>
<dbReference type="eggNOG" id="KOG0380">
    <property type="taxonomic scope" value="Eukaryota"/>
</dbReference>
<evidence type="ECO:0000256" key="1">
    <source>
        <dbReference type="ARBA" id="ARBA00004477"/>
    </source>
</evidence>
<evidence type="ECO:0000256" key="5">
    <source>
        <dbReference type="ARBA" id="ARBA00022824"/>
    </source>
</evidence>
<dbReference type="Pfam" id="PF03062">
    <property type="entry name" value="MBOAT"/>
    <property type="match status" value="1"/>
</dbReference>
<sequence length="538" mass="61047">MAPSHPAKITSSSDCPTHDTRYQLVGGRESAEHTESISCSEDASGFARGSRTLTPSPWAVKMQLLEQFQGQLLELLDQAMSEAIQSYLLQGRPLPTIPPDSLSNELMEVQHFRTIYHVFIASLCVFIISTLAIDFIDAGRLMLEFDLLIFSFGQLPLALMTWVPMFSSTLLAPYQALRLWARPQTGGAWTLGVGLGCVLLVAHTAVLGILPVHIAVKYQLPPASRCVLVFEQVRLLMKSYSFLREIVPGILCARGGAGVWAPSFSSYLYFLFCPTLIYRETYPRTPNIRWNYVAKNFAQALGCIFYACFILGRFCVPVFANMSQEPFSIRALVLSVMHATLPGIFMLLLIFFAFLHCWLNAFAEMLRFGDRMFYQDWWNSTSFSNYYRTWNVVVHDWLYSYVYQDGLWLLGGQARGAAMLGVFLVSAVVHEYIFCFVLGFFYPVMLILFLVIGGLMNFMMHDRHTGPAWNVLMWIMLFLGQGIQVSLYCQEWYARQHCPLPQTWSSTFLHSSYKTEKLTEASGLLLVLLSASLHKEYI</sequence>
<dbReference type="GO" id="GO:0015485">
    <property type="term" value="F:cholesterol binding"/>
    <property type="evidence" value="ECO:0007669"/>
    <property type="project" value="TreeGrafter"/>
</dbReference>
<evidence type="ECO:0000313" key="10">
    <source>
        <dbReference type="EMBL" id="ELK18986.1"/>
    </source>
</evidence>
<feature type="transmembrane region" description="Helical" evidence="9">
    <location>
        <begin position="432"/>
        <end position="456"/>
    </location>
</feature>
<evidence type="ECO:0000256" key="4">
    <source>
        <dbReference type="ARBA" id="ARBA00022692"/>
    </source>
</evidence>
<dbReference type="PANTHER" id="PTHR10408:SF10">
    <property type="entry name" value="STEROL O-ACYLTRANSFERASE 2"/>
    <property type="match status" value="1"/>
</dbReference>
<keyword evidence="3 10" id="KW-0808">Transferase</keyword>